<evidence type="ECO:0000313" key="2">
    <source>
        <dbReference type="EMBL" id="CAI9730264.1"/>
    </source>
</evidence>
<organism evidence="2 3">
    <name type="scientific">Octopus vulgaris</name>
    <name type="common">Common octopus</name>
    <dbReference type="NCBI Taxonomy" id="6645"/>
    <lineage>
        <taxon>Eukaryota</taxon>
        <taxon>Metazoa</taxon>
        <taxon>Spiralia</taxon>
        <taxon>Lophotrochozoa</taxon>
        <taxon>Mollusca</taxon>
        <taxon>Cephalopoda</taxon>
        <taxon>Coleoidea</taxon>
        <taxon>Octopodiformes</taxon>
        <taxon>Octopoda</taxon>
        <taxon>Incirrata</taxon>
        <taxon>Octopodidae</taxon>
        <taxon>Octopus</taxon>
    </lineage>
</organism>
<reference evidence="2" key="1">
    <citation type="submission" date="2023-08" db="EMBL/GenBank/DDBJ databases">
        <authorList>
            <person name="Alioto T."/>
            <person name="Alioto T."/>
            <person name="Gomez Garrido J."/>
        </authorList>
    </citation>
    <scope>NUCLEOTIDE SEQUENCE</scope>
</reference>
<name>A0AA36FAK4_OCTVU</name>
<gene>
    <name evidence="2" type="ORF">OCTVUL_1B023394</name>
</gene>
<protein>
    <submittedName>
        <fullName evidence="2">Uncharacterized protein</fullName>
    </submittedName>
</protein>
<accession>A0AA36FAK4</accession>
<sequence length="133" mass="14417">MDSVEARTDSQTGEEEISLALIVEMLRGQRTQLDAFMGRLDRRQQGLREDQQELEVADGSALEDQCWTGDRNGHVGGDCPSNEIENEESELEEPCDAGPEVVAESEADVAKPEEPAACVMAAVVVPCQEPLAS</sequence>
<proteinExistence type="predicted"/>
<evidence type="ECO:0000256" key="1">
    <source>
        <dbReference type="SAM" id="MobiDB-lite"/>
    </source>
</evidence>
<dbReference type="EMBL" id="OX597824">
    <property type="protein sequence ID" value="CAI9730264.1"/>
    <property type="molecule type" value="Genomic_DNA"/>
</dbReference>
<dbReference type="AlphaFoldDB" id="A0AA36FAK4"/>
<evidence type="ECO:0000313" key="3">
    <source>
        <dbReference type="Proteomes" id="UP001162480"/>
    </source>
</evidence>
<feature type="region of interest" description="Disordered" evidence="1">
    <location>
        <begin position="69"/>
        <end position="90"/>
    </location>
</feature>
<dbReference type="Proteomes" id="UP001162480">
    <property type="component" value="Chromosome 11"/>
</dbReference>
<keyword evidence="3" id="KW-1185">Reference proteome</keyword>